<feature type="domain" description="Aldehyde dehydrogenase" evidence="5">
    <location>
        <begin position="13"/>
        <end position="478"/>
    </location>
</feature>
<evidence type="ECO:0000256" key="2">
    <source>
        <dbReference type="ARBA" id="ARBA00023002"/>
    </source>
</evidence>
<organism evidence="6 7">
    <name type="scientific">Eiseniibacteriota bacterium</name>
    <dbReference type="NCBI Taxonomy" id="2212470"/>
    <lineage>
        <taxon>Bacteria</taxon>
        <taxon>Candidatus Eiseniibacteriota</taxon>
    </lineage>
</organism>
<dbReference type="InterPro" id="IPR016160">
    <property type="entry name" value="Ald_DH_CS_CYS"/>
</dbReference>
<dbReference type="PANTHER" id="PTHR11699">
    <property type="entry name" value="ALDEHYDE DEHYDROGENASE-RELATED"/>
    <property type="match status" value="1"/>
</dbReference>
<dbReference type="Proteomes" id="UP000580839">
    <property type="component" value="Unassembled WGS sequence"/>
</dbReference>
<feature type="active site" evidence="3">
    <location>
        <position position="249"/>
    </location>
</feature>
<evidence type="ECO:0000256" key="3">
    <source>
        <dbReference type="PROSITE-ProRule" id="PRU10007"/>
    </source>
</evidence>
<dbReference type="InterPro" id="IPR016163">
    <property type="entry name" value="Ald_DH_C"/>
</dbReference>
<name>A0A849SFN9_UNCEI</name>
<protein>
    <submittedName>
        <fullName evidence="6">Aldehyde dehydrogenase family protein</fullName>
    </submittedName>
</protein>
<keyword evidence="2 4" id="KW-0560">Oxidoreductase</keyword>
<dbReference type="Pfam" id="PF00171">
    <property type="entry name" value="Aldedh"/>
    <property type="match status" value="1"/>
</dbReference>
<dbReference type="FunFam" id="3.40.605.10:FF:000007">
    <property type="entry name" value="NAD/NADP-dependent betaine aldehyde dehydrogenase"/>
    <property type="match status" value="1"/>
</dbReference>
<reference evidence="6 7" key="1">
    <citation type="submission" date="2020-04" db="EMBL/GenBank/DDBJ databases">
        <title>Metagenomic profiling of ammonia- and methane-oxidizing microorganisms in a Dutch drinking water treatment plant.</title>
        <authorList>
            <person name="Poghosyan L."/>
            <person name="Leucker S."/>
        </authorList>
    </citation>
    <scope>NUCLEOTIDE SEQUENCE [LARGE SCALE GENOMIC DNA]</scope>
    <source>
        <strain evidence="6">S-RSF-IL-03</strain>
    </source>
</reference>
<dbReference type="SUPFAM" id="SSF53720">
    <property type="entry name" value="ALDH-like"/>
    <property type="match status" value="1"/>
</dbReference>
<dbReference type="PROSITE" id="PS00070">
    <property type="entry name" value="ALDEHYDE_DEHYDR_CYS"/>
    <property type="match status" value="1"/>
</dbReference>
<dbReference type="GO" id="GO:0016620">
    <property type="term" value="F:oxidoreductase activity, acting on the aldehyde or oxo group of donors, NAD or NADP as acceptor"/>
    <property type="evidence" value="ECO:0007669"/>
    <property type="project" value="InterPro"/>
</dbReference>
<evidence type="ECO:0000256" key="1">
    <source>
        <dbReference type="ARBA" id="ARBA00009986"/>
    </source>
</evidence>
<dbReference type="InterPro" id="IPR016161">
    <property type="entry name" value="Ald_DH/histidinol_DH"/>
</dbReference>
<evidence type="ECO:0000259" key="5">
    <source>
        <dbReference type="Pfam" id="PF00171"/>
    </source>
</evidence>
<evidence type="ECO:0000256" key="4">
    <source>
        <dbReference type="RuleBase" id="RU003345"/>
    </source>
</evidence>
<evidence type="ECO:0000313" key="7">
    <source>
        <dbReference type="Proteomes" id="UP000580839"/>
    </source>
</evidence>
<dbReference type="Gene3D" id="3.40.605.10">
    <property type="entry name" value="Aldehyde Dehydrogenase, Chain A, domain 1"/>
    <property type="match status" value="1"/>
</dbReference>
<comment type="similarity">
    <text evidence="1 4">Belongs to the aldehyde dehydrogenase family.</text>
</comment>
<dbReference type="Gene3D" id="3.40.309.10">
    <property type="entry name" value="Aldehyde Dehydrogenase, Chain A, domain 2"/>
    <property type="match status" value="1"/>
</dbReference>
<proteinExistence type="inferred from homology"/>
<evidence type="ECO:0000313" key="6">
    <source>
        <dbReference type="EMBL" id="NOT34172.1"/>
    </source>
</evidence>
<dbReference type="PROSITE" id="PS00687">
    <property type="entry name" value="ALDEHYDE_DEHYDR_GLU"/>
    <property type="match status" value="1"/>
</dbReference>
<dbReference type="EMBL" id="JABFRW010000097">
    <property type="protein sequence ID" value="NOT34172.1"/>
    <property type="molecule type" value="Genomic_DNA"/>
</dbReference>
<comment type="caution">
    <text evidence="6">The sequence shown here is derived from an EMBL/GenBank/DDBJ whole genome shotgun (WGS) entry which is preliminary data.</text>
</comment>
<dbReference type="InterPro" id="IPR016162">
    <property type="entry name" value="Ald_DH_N"/>
</dbReference>
<dbReference type="AlphaFoldDB" id="A0A849SFN9"/>
<sequence length="494" mass="52481">MAQSFSNFIAGQWVPARSGATFTNSNPATGADLGAHPDSGSTDVDAAVAAARAAFESWRLTPAPKRAELMFRLGALIATQKERLARAATSEMGKILIETRGDVQEGVDMAYLAAGEGRRMYGVTTPSEMPNKFAMSMRVPIGVVGVITAWNFPFAVPTWKIFPALVAGNTVVFKPSEETPEMGYHLAKLIEEAGYPAGVFNLVQGSGKNVGWPITQHPGVDVLSFTGSNGVGTLIATEGARLGKRVSLEMGGKNAVIVMDDADVALAANAIAWGAFGTTGQRCTATSRVIVHERVHDELAKRVVERARAIKLGDGLDESVEMGPVINARQLEKISGYMPVAAQEGVEVLVGGGVTTEGALARGHFFKPTVFTNVKPQMRVAQEEIFGPVVGFLKVKSLEEAVAVNNAIPYGLSSSIFTLDVNRAFAAMRDLSSGIVYVNHGTTGAETHLPFGGVRGTGNGHREAGHTMLDAFTEWKSVYVDFSGRLQRAQIDNS</sequence>
<dbReference type="FunFam" id="3.40.309.10:FF:000009">
    <property type="entry name" value="Aldehyde dehydrogenase A"/>
    <property type="match status" value="1"/>
</dbReference>
<accession>A0A849SFN9</accession>
<gene>
    <name evidence="6" type="ORF">HOP12_08395</name>
</gene>
<dbReference type="InterPro" id="IPR029510">
    <property type="entry name" value="Ald_DH_CS_GLU"/>
</dbReference>
<dbReference type="InterPro" id="IPR015590">
    <property type="entry name" value="Aldehyde_DH_dom"/>
</dbReference>